<dbReference type="STRING" id="174720.A0A0N5B2Q3"/>
<dbReference type="InterPro" id="IPR016181">
    <property type="entry name" value="Acyl_CoA_acyltransferase"/>
</dbReference>
<evidence type="ECO:0000256" key="1">
    <source>
        <dbReference type="RuleBase" id="RU368002"/>
    </source>
</evidence>
<protein>
    <recommendedName>
        <fullName evidence="1">Glycine N-acyltransferase-like protein</fullName>
        <ecNumber evidence="1">2.3.1.-</ecNumber>
    </recommendedName>
</protein>
<dbReference type="PANTHER" id="PTHR15298">
    <property type="entry name" value="L-COA N-ACYLTRANSFERASE-RELATED"/>
    <property type="match status" value="1"/>
</dbReference>
<dbReference type="InterPro" id="IPR010313">
    <property type="entry name" value="Glycine_N-acyltransferase"/>
</dbReference>
<dbReference type="Proteomes" id="UP000046392">
    <property type="component" value="Unplaced"/>
</dbReference>
<dbReference type="GO" id="GO:0005739">
    <property type="term" value="C:mitochondrion"/>
    <property type="evidence" value="ECO:0007669"/>
    <property type="project" value="InterPro"/>
</dbReference>
<sequence>MLMKKILPSNYKEILKLIDKDISYLNIYFCLKSSVYNWSPTTKVHAWKFYDDVFTCYAVLNIHTHGKPYLFIQTNYEIEDYEKGNEAVNLLFDDLLKLIEEVEEIGIVCSDIFMRTFRKLFITQSPFVNSSIDEPVAFFYINDENYDKYIKDGATLEEEFKVIQLPPSYAQTMIDQLLFAGNGDVELAKHRLEQYPSVGIVEKNSNQIASFYYNDGYGFLAHQFTFSEFRRRGLGKACEIELSKLNKELMGVIPLKAVSLNRKYVISLAGRLKYWSRISNKDMNHPDVYWTFFSKNETQKKQMYDN</sequence>
<dbReference type="SUPFAM" id="SSF55729">
    <property type="entry name" value="Acyl-CoA N-acyltransferases (Nat)"/>
    <property type="match status" value="1"/>
</dbReference>
<organism evidence="2 3">
    <name type="scientific">Strongyloides papillosus</name>
    <name type="common">Intestinal threadworm</name>
    <dbReference type="NCBI Taxonomy" id="174720"/>
    <lineage>
        <taxon>Eukaryota</taxon>
        <taxon>Metazoa</taxon>
        <taxon>Ecdysozoa</taxon>
        <taxon>Nematoda</taxon>
        <taxon>Chromadorea</taxon>
        <taxon>Rhabditida</taxon>
        <taxon>Tylenchina</taxon>
        <taxon>Panagrolaimomorpha</taxon>
        <taxon>Strongyloidoidea</taxon>
        <taxon>Strongyloididae</taxon>
        <taxon>Strongyloides</taxon>
    </lineage>
</organism>
<name>A0A0N5B2Q3_STREA</name>
<keyword evidence="1" id="KW-0012">Acyltransferase</keyword>
<comment type="similarity">
    <text evidence="1">Belongs to the glycine N-acyltransferase family.</text>
</comment>
<dbReference type="PANTHER" id="PTHR15298:SF1">
    <property type="entry name" value="GLYCINE N-ACYLTRANSFERASE-LIKE PROTEIN"/>
    <property type="match status" value="1"/>
</dbReference>
<keyword evidence="2" id="KW-1185">Reference proteome</keyword>
<dbReference type="WBParaSite" id="SPAL_0000035700.1">
    <property type="protein sequence ID" value="SPAL_0000035700.1"/>
    <property type="gene ID" value="SPAL_0000035700"/>
</dbReference>
<proteinExistence type="inferred from homology"/>
<dbReference type="AlphaFoldDB" id="A0A0N5B2Q3"/>
<evidence type="ECO:0000313" key="2">
    <source>
        <dbReference type="Proteomes" id="UP000046392"/>
    </source>
</evidence>
<keyword evidence="1" id="KW-0808">Transferase</keyword>
<dbReference type="Gene3D" id="3.40.630.30">
    <property type="match status" value="1"/>
</dbReference>
<dbReference type="EC" id="2.3.1.-" evidence="1"/>
<accession>A0A0N5B2Q3</accession>
<evidence type="ECO:0000313" key="3">
    <source>
        <dbReference type="WBParaSite" id="SPAL_0000035700.1"/>
    </source>
</evidence>
<reference evidence="3" key="1">
    <citation type="submission" date="2017-02" db="UniProtKB">
        <authorList>
            <consortium name="WormBaseParasite"/>
        </authorList>
    </citation>
    <scope>IDENTIFICATION</scope>
</reference>
<dbReference type="GO" id="GO:0047961">
    <property type="term" value="F:glycine N-acyltransferase activity"/>
    <property type="evidence" value="ECO:0007669"/>
    <property type="project" value="InterPro"/>
</dbReference>